<comment type="catalytic activity">
    <reaction evidence="19">
        <text>L-seryl-[protein] + ATP = O-phospho-L-seryl-[protein] + ADP + H(+)</text>
        <dbReference type="Rhea" id="RHEA:17989"/>
        <dbReference type="Rhea" id="RHEA-COMP:9863"/>
        <dbReference type="Rhea" id="RHEA-COMP:11604"/>
        <dbReference type="ChEBI" id="CHEBI:15378"/>
        <dbReference type="ChEBI" id="CHEBI:29999"/>
        <dbReference type="ChEBI" id="CHEBI:30616"/>
        <dbReference type="ChEBI" id="CHEBI:83421"/>
        <dbReference type="ChEBI" id="CHEBI:456216"/>
        <dbReference type="EC" id="2.7.11.1"/>
    </reaction>
</comment>
<evidence type="ECO:0000256" key="9">
    <source>
        <dbReference type="ARBA" id="ARBA00022734"/>
    </source>
</evidence>
<dbReference type="CDD" id="cd01098">
    <property type="entry name" value="PAN_AP_plant"/>
    <property type="match status" value="2"/>
</dbReference>
<dbReference type="PANTHER" id="PTHR27002:SF851">
    <property type="entry name" value="G-TYPE LECTIN S-RECEPTOR-LIKE SERINE_THREONINE-PROTEIN KINASE SD1-1"/>
    <property type="match status" value="1"/>
</dbReference>
<dbReference type="Pfam" id="PF00954">
    <property type="entry name" value="S_locus_glycop"/>
    <property type="match status" value="2"/>
</dbReference>
<dbReference type="GO" id="GO:0005886">
    <property type="term" value="C:plasma membrane"/>
    <property type="evidence" value="ECO:0007669"/>
    <property type="project" value="UniProtKB-SubCell"/>
</dbReference>
<evidence type="ECO:0000256" key="6">
    <source>
        <dbReference type="ARBA" id="ARBA00022679"/>
    </source>
</evidence>
<dbReference type="EC" id="2.7.11.1" evidence="2"/>
<feature type="transmembrane region" description="Helical" evidence="20">
    <location>
        <begin position="1627"/>
        <end position="1648"/>
    </location>
</feature>
<keyword evidence="7 20" id="KW-0812">Transmembrane</keyword>
<dbReference type="PROSITE" id="PS50011">
    <property type="entry name" value="PROTEIN_KINASE_DOM"/>
    <property type="match status" value="2"/>
</dbReference>
<dbReference type="GO" id="GO:0004674">
    <property type="term" value="F:protein serine/threonine kinase activity"/>
    <property type="evidence" value="ECO:0007669"/>
    <property type="project" value="UniProtKB-KW"/>
</dbReference>
<dbReference type="FunFam" id="3.30.200.20:FF:000195">
    <property type="entry name" value="G-type lectin S-receptor-like serine/threonine-protein kinase"/>
    <property type="match status" value="2"/>
</dbReference>
<evidence type="ECO:0000313" key="26">
    <source>
        <dbReference type="EMBL" id="KAD7477541.1"/>
    </source>
</evidence>
<dbReference type="InterPro" id="IPR036426">
    <property type="entry name" value="Bulb-type_lectin_dom_sf"/>
</dbReference>
<feature type="signal peptide" evidence="21">
    <location>
        <begin position="1"/>
        <end position="21"/>
    </location>
</feature>
<gene>
    <name evidence="26" type="ORF">E3N88_00677</name>
</gene>
<dbReference type="PROSITE" id="PS00108">
    <property type="entry name" value="PROTEIN_KINASE_ST"/>
    <property type="match status" value="2"/>
</dbReference>
<evidence type="ECO:0000256" key="15">
    <source>
        <dbReference type="ARBA" id="ARBA00023157"/>
    </source>
</evidence>
<dbReference type="InterPro" id="IPR001245">
    <property type="entry name" value="Ser-Thr/Tyr_kinase_cat_dom"/>
</dbReference>
<evidence type="ECO:0000256" key="19">
    <source>
        <dbReference type="ARBA" id="ARBA00048679"/>
    </source>
</evidence>
<evidence type="ECO:0000256" key="21">
    <source>
        <dbReference type="SAM" id="SignalP"/>
    </source>
</evidence>
<evidence type="ECO:0000256" key="2">
    <source>
        <dbReference type="ARBA" id="ARBA00012513"/>
    </source>
</evidence>
<dbReference type="SUPFAM" id="SSF56112">
    <property type="entry name" value="Protein kinase-like (PK-like)"/>
    <property type="match status" value="2"/>
</dbReference>
<evidence type="ECO:0000256" key="4">
    <source>
        <dbReference type="ARBA" id="ARBA00022527"/>
    </source>
</evidence>
<evidence type="ECO:0000256" key="10">
    <source>
        <dbReference type="ARBA" id="ARBA00022741"/>
    </source>
</evidence>
<keyword evidence="5" id="KW-0597">Phosphoprotein</keyword>
<evidence type="ECO:0000256" key="16">
    <source>
        <dbReference type="ARBA" id="ARBA00023170"/>
    </source>
</evidence>
<dbReference type="SMART" id="SM00473">
    <property type="entry name" value="PAN_AP"/>
    <property type="match status" value="2"/>
</dbReference>
<evidence type="ECO:0000256" key="3">
    <source>
        <dbReference type="ARBA" id="ARBA00022475"/>
    </source>
</evidence>
<keyword evidence="4" id="KW-0723">Serine/threonine-protein kinase</keyword>
<feature type="domain" description="Protein kinase" evidence="22">
    <location>
        <begin position="508"/>
        <end position="786"/>
    </location>
</feature>
<keyword evidence="11" id="KW-0418">Kinase</keyword>
<feature type="domain" description="Bulb-type lectin" evidence="24">
    <location>
        <begin position="24"/>
        <end position="146"/>
    </location>
</feature>
<dbReference type="GO" id="GO:0048544">
    <property type="term" value="P:recognition of pollen"/>
    <property type="evidence" value="ECO:0007669"/>
    <property type="project" value="InterPro"/>
</dbReference>
<dbReference type="Proteomes" id="UP000326396">
    <property type="component" value="Linkage Group LG1"/>
</dbReference>
<dbReference type="InterPro" id="IPR011009">
    <property type="entry name" value="Kinase-like_dom_sf"/>
</dbReference>
<feature type="domain" description="Bulb-type lectin" evidence="24">
    <location>
        <begin position="1200"/>
        <end position="1321"/>
    </location>
</feature>
<dbReference type="FunFam" id="2.90.10.10:FF:000009">
    <property type="entry name" value="Receptor-like serine/threonine-protein kinase SD1-8"/>
    <property type="match status" value="2"/>
</dbReference>
<comment type="caution">
    <text evidence="26">The sequence shown here is derived from an EMBL/GenBank/DDBJ whole genome shotgun (WGS) entry which is preliminary data.</text>
</comment>
<evidence type="ECO:0000256" key="14">
    <source>
        <dbReference type="ARBA" id="ARBA00023136"/>
    </source>
</evidence>
<dbReference type="InterPro" id="IPR000477">
    <property type="entry name" value="RT_dom"/>
</dbReference>
<keyword evidence="3" id="KW-1003">Cell membrane</keyword>
<dbReference type="Pfam" id="PF08276">
    <property type="entry name" value="PAN_2"/>
    <property type="match status" value="2"/>
</dbReference>
<evidence type="ECO:0000259" key="23">
    <source>
        <dbReference type="PROSITE" id="PS50878"/>
    </source>
</evidence>
<keyword evidence="8 21" id="KW-0732">Signal</keyword>
<dbReference type="CDD" id="cd01647">
    <property type="entry name" value="RT_LTR"/>
    <property type="match status" value="1"/>
</dbReference>
<organism evidence="26 27">
    <name type="scientific">Mikania micrantha</name>
    <name type="common">bitter vine</name>
    <dbReference type="NCBI Taxonomy" id="192012"/>
    <lineage>
        <taxon>Eukaryota</taxon>
        <taxon>Viridiplantae</taxon>
        <taxon>Streptophyta</taxon>
        <taxon>Embryophyta</taxon>
        <taxon>Tracheophyta</taxon>
        <taxon>Spermatophyta</taxon>
        <taxon>Magnoliopsida</taxon>
        <taxon>eudicotyledons</taxon>
        <taxon>Gunneridae</taxon>
        <taxon>Pentapetalae</taxon>
        <taxon>asterids</taxon>
        <taxon>campanulids</taxon>
        <taxon>Asterales</taxon>
        <taxon>Asteraceae</taxon>
        <taxon>Asteroideae</taxon>
        <taxon>Heliantheae alliance</taxon>
        <taxon>Eupatorieae</taxon>
        <taxon>Mikania</taxon>
    </lineage>
</organism>
<evidence type="ECO:0000259" key="25">
    <source>
        <dbReference type="PROSITE" id="PS50948"/>
    </source>
</evidence>
<evidence type="ECO:0000256" key="5">
    <source>
        <dbReference type="ARBA" id="ARBA00022553"/>
    </source>
</evidence>
<dbReference type="Pfam" id="PF07714">
    <property type="entry name" value="PK_Tyr_Ser-Thr"/>
    <property type="match status" value="2"/>
</dbReference>
<dbReference type="Gene3D" id="3.30.200.20">
    <property type="entry name" value="Phosphorylase Kinase, domain 1"/>
    <property type="match status" value="2"/>
</dbReference>
<name>A0A5N6Q0P7_9ASTR</name>
<feature type="chain" id="PRO_5024448431" description="non-specific serine/threonine protein kinase" evidence="21">
    <location>
        <begin position="22"/>
        <end position="2011"/>
    </location>
</feature>
<feature type="domain" description="Apple" evidence="25">
    <location>
        <begin position="1523"/>
        <end position="1607"/>
    </location>
</feature>
<dbReference type="Gene3D" id="2.90.10.10">
    <property type="entry name" value="Bulb-type lectin domain"/>
    <property type="match status" value="2"/>
</dbReference>
<dbReference type="FunFam" id="1.10.510.10:FF:000060">
    <property type="entry name" value="G-type lectin S-receptor-like serine/threonine-protein kinase"/>
    <property type="match status" value="2"/>
</dbReference>
<keyword evidence="9" id="KW-0430">Lectin</keyword>
<sequence>MQVAAIFLHLFCLLFIHKSHAVELNTISDSLFLTDQDTLVSDTGIFELGFFSSGSYEKNIYLGIRYKKISATTLVWVANREQPLAHGSALVLKITDPGILVLLSNMTMIWSSNTTTEPMNATAKLRDTGNLVLIDNHEEVLWQSFDYPTEHWLPGMKIGNDYLRGIEWRLSSWESGQHPLVGEFTWGTEKHRYPDDKLKQGSVVKYRGGPRRNQPFKGISSFTRNLTFKLHVTVNKKEASVAYNYDNSSTVLVRITLSSSGKLETWGWVEGGNNWQLGVSFPKDLCDTYNICSAYGSCIFNMINQSCVCLDDTRFVPRNKKGWEMGDWTDGCVRRIPLDCKNGSETFIKYSNVKLPDTYNSWFNMSMNMQECEAQCLENCTCMAYANPDTSLGGRTCLLWFGELIDLRVFPEGKDGMEIFIRMASSESVAQSNSKKKRGANIKIILPVIFSGVLIGFITSWLCRVRKSNNNAEPIEEDAALDVPKNHEEAMELPLFTFSTIAIATANFSHDNKLGEGGFGPVFKGVLEDGQQVAVKRLSRNSNQGLDEFKNEVICISKLQHRNLANLLGCCIQGDEKLLIYEYMPNKSLDSFIFDKTQSMFLDWTKRFNIIKGIARGLVYLHQDSRLRIIHRDLKASNILLDEDMNPKISDFGIARIFGGNESQGNTERVVGTYGYMSPEYALDGIFSIKSDVFSFGVLVLEIVSGKKNRGFTQQEHGNNLMGHAWNLYIEGKSMNLIDATLVDTCHPREVLRSIEVGLLCVQQNAGDRPNMSSIIMMLDGKHTLPQPKQPAYFMESDLFVANFSISTNPTGSINELTMTAESQEKEVKEILLNHEDPETKVLIGTDIPKDIEEKLISFLKSRISTFAWKHEDMTGISSYVITHKLGIDRSYKPIHQKRRKFALERNAIIQEEVEKLLKAKMIREVKFPRWLANVVVVQKKNEKWRVCVDYTDLNKAYPKEPFPLPQIDSMVDATAGHEMLTFMDASAGFQQIQMEPSDQEDTAFMTPTGIYCYTTMPFGLKNAGATYQRLVNMMFKDKLGDTMEVYIDDMVVKSKITKDHLRDLLESFDILDRYNMKLNPSKCHFGVRSGKFLGYMVTKRGIEANPEQIQAILNLKSPTNVKEVQRLTGRIAALNRLISRSSEKFKGFYDILKKNKKVQWDEEHEKALQDLKDISMEVAATFLHLFCLLLVHKTHAAELNTVSDSLFLTDQDTLVSDTGIFELGFFSSRSDEDIYLGIRYKKIPVTTLVWVANREQPLAHASALVLKITDPGILVLLSNMTMIWTSNTTTESINATAKLRDTGNLVLIDQHEKVIWQSFDYPTEHWLPGMKIGNDYLKGKEWHLSSWESSQHTQIGEFTWGIEKHRYPDDKLKQGSVVKYRGGPWRNRQFKGISSFTRNLTFKYNVTVNENEAYVTYNYENSSAVLVRITLSSSGKIESWGWVEGGTNWQLGVSFPKDLCDTYNICSAYGSCIFNMIDQSCVCLDDKRFVPRNEKAWEMGDWTDGCVRQTSFISLYKTPLECKNGSETFIKYSNVKLPDTYNSWFNMSMNMQECEAQCLENCSCMAYANPDTSLGERGCLLWFGELVDLRVFPEGKDGMEIFVRMASSELVAQSNSTKKGRANIKIILPVIFTIMGVLLIVFITSWLCRARKNNNNAEPTEEGVALNVSRNHEEAMELPLFTFSTIANATANFSNDNKLGEGGFGPVYKGVLEDGRQVAVKRLSRNSSQGLAEFKNEVICISKLQHRNLVKLLGCCIQEDEKLLIYEYMPNKGLDSLIFDKSKSMFLDWSKRFNIIKGIARGLVYLHQDSRLRIIHRDLKASNILLDHDMNPKISDFGIARSFGGNEIQGNTERVVGTYGYMSPEYAIDGIFSMKSDVFSFGVLVLEIVSGKRNRRFTQQEHGINLMGHAWNLYKEGISIDLLDATLAESCHPLEVSRSIEVGLLCVQEHAGDRPNMSSIIMMLEGERALPQPKKPAYFMESDLLVANFSESTNPTGSINEFTITEVGAR</sequence>
<dbReference type="Gene3D" id="3.30.70.270">
    <property type="match status" value="2"/>
</dbReference>
<dbReference type="Gene3D" id="1.10.510.10">
    <property type="entry name" value="Transferase(Phosphotransferase) domain 1"/>
    <property type="match status" value="2"/>
</dbReference>
<dbReference type="Gene3D" id="3.10.10.10">
    <property type="entry name" value="HIV Type 1 Reverse Transcriptase, subunit A, domain 1"/>
    <property type="match status" value="1"/>
</dbReference>
<dbReference type="CDD" id="cd14066">
    <property type="entry name" value="STKc_IRAK"/>
    <property type="match status" value="2"/>
</dbReference>
<dbReference type="SMART" id="SM00108">
    <property type="entry name" value="B_lectin"/>
    <property type="match status" value="2"/>
</dbReference>
<dbReference type="PROSITE" id="PS50878">
    <property type="entry name" value="RT_POL"/>
    <property type="match status" value="1"/>
</dbReference>
<dbReference type="PANTHER" id="PTHR27002">
    <property type="entry name" value="RECEPTOR-LIKE SERINE/THREONINE-PROTEIN KINASE SD1-8"/>
    <property type="match status" value="1"/>
</dbReference>
<evidence type="ECO:0000259" key="24">
    <source>
        <dbReference type="PROSITE" id="PS50927"/>
    </source>
</evidence>
<dbReference type="SUPFAM" id="SSF56672">
    <property type="entry name" value="DNA/RNA polymerases"/>
    <property type="match status" value="1"/>
</dbReference>
<evidence type="ECO:0000256" key="20">
    <source>
        <dbReference type="SAM" id="Phobius"/>
    </source>
</evidence>
<keyword evidence="12" id="KW-0067">ATP-binding</keyword>
<evidence type="ECO:0000256" key="1">
    <source>
        <dbReference type="ARBA" id="ARBA00004251"/>
    </source>
</evidence>
<dbReference type="PROSITE" id="PS50948">
    <property type="entry name" value="PAN"/>
    <property type="match status" value="2"/>
</dbReference>
<dbReference type="InterPro" id="IPR003609">
    <property type="entry name" value="Pan_app"/>
</dbReference>
<keyword evidence="16" id="KW-0675">Receptor</keyword>
<evidence type="ECO:0000256" key="18">
    <source>
        <dbReference type="ARBA" id="ARBA00047899"/>
    </source>
</evidence>
<evidence type="ECO:0000256" key="17">
    <source>
        <dbReference type="ARBA" id="ARBA00023180"/>
    </source>
</evidence>
<dbReference type="CDD" id="cd00028">
    <property type="entry name" value="B_lectin"/>
    <property type="match status" value="2"/>
</dbReference>
<feature type="domain" description="Apple" evidence="25">
    <location>
        <begin position="340"/>
        <end position="424"/>
    </location>
</feature>
<dbReference type="InterPro" id="IPR043128">
    <property type="entry name" value="Rev_trsase/Diguanyl_cyclase"/>
</dbReference>
<dbReference type="SUPFAM" id="SSF51110">
    <property type="entry name" value="alpha-D-mannose-specific plant lectins"/>
    <property type="match status" value="2"/>
</dbReference>
<keyword evidence="17" id="KW-0325">Glycoprotein</keyword>
<evidence type="ECO:0000313" key="27">
    <source>
        <dbReference type="Proteomes" id="UP000326396"/>
    </source>
</evidence>
<dbReference type="Pfam" id="PF01453">
    <property type="entry name" value="B_lectin"/>
    <property type="match status" value="2"/>
</dbReference>
<proteinExistence type="predicted"/>
<evidence type="ECO:0000256" key="13">
    <source>
        <dbReference type="ARBA" id="ARBA00022989"/>
    </source>
</evidence>
<dbReference type="InterPro" id="IPR043502">
    <property type="entry name" value="DNA/RNA_pol_sf"/>
</dbReference>
<dbReference type="Pfam" id="PF00078">
    <property type="entry name" value="RVT_1"/>
    <property type="match status" value="1"/>
</dbReference>
<dbReference type="OrthoDB" id="785331at2759"/>
<protein>
    <recommendedName>
        <fullName evidence="2">non-specific serine/threonine protein kinase</fullName>
        <ecNumber evidence="2">2.7.11.1</ecNumber>
    </recommendedName>
</protein>
<comment type="subcellular location">
    <subcellularLocation>
        <location evidence="1">Cell membrane</location>
        <topology evidence="1">Single-pass type I membrane protein</topology>
    </subcellularLocation>
</comment>
<reference evidence="26 27" key="1">
    <citation type="submission" date="2019-05" db="EMBL/GenBank/DDBJ databases">
        <title>Mikania micrantha, genome provides insights into the molecular mechanism of rapid growth.</title>
        <authorList>
            <person name="Liu B."/>
        </authorList>
    </citation>
    <scope>NUCLEOTIDE SEQUENCE [LARGE SCALE GENOMIC DNA]</scope>
    <source>
        <strain evidence="26">NLD-2019</strain>
        <tissue evidence="26">Leaf</tissue>
    </source>
</reference>
<dbReference type="InterPro" id="IPR001480">
    <property type="entry name" value="Bulb-type_lectin_dom"/>
</dbReference>
<dbReference type="SMART" id="SM00220">
    <property type="entry name" value="S_TKc"/>
    <property type="match status" value="2"/>
</dbReference>
<dbReference type="PROSITE" id="PS50927">
    <property type="entry name" value="BULB_LECTIN"/>
    <property type="match status" value="2"/>
</dbReference>
<feature type="domain" description="Reverse transcriptase" evidence="23">
    <location>
        <begin position="919"/>
        <end position="1098"/>
    </location>
</feature>
<dbReference type="GO" id="GO:0005524">
    <property type="term" value="F:ATP binding"/>
    <property type="evidence" value="ECO:0007669"/>
    <property type="project" value="UniProtKB-KW"/>
</dbReference>
<evidence type="ECO:0000256" key="8">
    <source>
        <dbReference type="ARBA" id="ARBA00022729"/>
    </source>
</evidence>
<evidence type="ECO:0000256" key="11">
    <source>
        <dbReference type="ARBA" id="ARBA00022777"/>
    </source>
</evidence>
<keyword evidence="14 20" id="KW-0472">Membrane</keyword>
<keyword evidence="15" id="KW-1015">Disulfide bond</keyword>
<dbReference type="GO" id="GO:0030246">
    <property type="term" value="F:carbohydrate binding"/>
    <property type="evidence" value="ECO:0007669"/>
    <property type="project" value="UniProtKB-KW"/>
</dbReference>
<feature type="domain" description="Protein kinase" evidence="22">
    <location>
        <begin position="1694"/>
        <end position="1971"/>
    </location>
</feature>
<keyword evidence="27" id="KW-1185">Reference proteome</keyword>
<keyword evidence="10" id="KW-0547">Nucleotide-binding</keyword>
<comment type="catalytic activity">
    <reaction evidence="18">
        <text>L-threonyl-[protein] + ATP = O-phospho-L-threonyl-[protein] + ADP + H(+)</text>
        <dbReference type="Rhea" id="RHEA:46608"/>
        <dbReference type="Rhea" id="RHEA-COMP:11060"/>
        <dbReference type="Rhea" id="RHEA-COMP:11605"/>
        <dbReference type="ChEBI" id="CHEBI:15378"/>
        <dbReference type="ChEBI" id="CHEBI:30013"/>
        <dbReference type="ChEBI" id="CHEBI:30616"/>
        <dbReference type="ChEBI" id="CHEBI:61977"/>
        <dbReference type="ChEBI" id="CHEBI:456216"/>
        <dbReference type="EC" id="2.7.11.1"/>
    </reaction>
</comment>
<dbReference type="InterPro" id="IPR008271">
    <property type="entry name" value="Ser/Thr_kinase_AS"/>
</dbReference>
<evidence type="ECO:0000256" key="12">
    <source>
        <dbReference type="ARBA" id="ARBA00022840"/>
    </source>
</evidence>
<dbReference type="EMBL" id="SZYD01000001">
    <property type="protein sequence ID" value="KAD7477541.1"/>
    <property type="molecule type" value="Genomic_DNA"/>
</dbReference>
<dbReference type="InterPro" id="IPR000719">
    <property type="entry name" value="Prot_kinase_dom"/>
</dbReference>
<accession>A0A5N6Q0P7</accession>
<evidence type="ECO:0000256" key="7">
    <source>
        <dbReference type="ARBA" id="ARBA00022692"/>
    </source>
</evidence>
<keyword evidence="13 20" id="KW-1133">Transmembrane helix</keyword>
<keyword evidence="6" id="KW-0808">Transferase</keyword>
<dbReference type="InterPro" id="IPR000858">
    <property type="entry name" value="S_locus_glycoprot_dom"/>
</dbReference>
<evidence type="ECO:0000259" key="22">
    <source>
        <dbReference type="PROSITE" id="PS50011"/>
    </source>
</evidence>